<feature type="compositionally biased region" description="Polar residues" evidence="1">
    <location>
        <begin position="94"/>
        <end position="103"/>
    </location>
</feature>
<feature type="region of interest" description="Disordered" evidence="1">
    <location>
        <begin position="431"/>
        <end position="454"/>
    </location>
</feature>
<name>A0A653BQ67_CALMS</name>
<feature type="region of interest" description="Disordered" evidence="1">
    <location>
        <begin position="82"/>
        <end position="106"/>
    </location>
</feature>
<dbReference type="InterPro" id="IPR009382">
    <property type="entry name" value="Coleoptericin"/>
</dbReference>
<accession>A0A653BQ67</accession>
<sequence length="754" mass="84576">MMLAKLVPLCLCVMVGAQKWSERNPWTFDPQITRQDDGRLRSDIEVKHSGEQHDFNAGFSQVLTGPKQDPTWHVGAKLRFRRSPGGGQPWEVNPSISKGNDGNTEGRVEVKRTGENTDVNAGYGKVIRGPNRGRETWHVGATHRWRRDVPPMVTEFLEEDAEDRNKRSLQPTNGNPWEVNPSIAKGSDGNTEGRVEVKRTGENTDVNAGYGKVIRGPNRGRETWHVGATHRWRRDVPPMVIEFLEEDAEVRNKRSLQPMNGNPWEVNPSISKGNDGNTEGRVEVKRTGENTDVNAGYGKVIRGPNRGRETWHVGATHRWRRGVPPMVSDLSEEDAGVRNRRSLQPMNGNPWEVNPFISKGNDGNTEGRVEVKRTGENTDVNAGYGKVIRGPNRGQETWHVGATHRWRRDVLPMVSEFLEDDAEVRNKRSLQPMNGNSWEVNPSISKGNDGNTEGRVEVKRTGENTDVNAGYGKVIRGPSRGRETWHVGATHRWRRDVPPMASDLFEEDAGVRNRRSLQPMNGNPWEVNPSISKGNDGNTEGRVEVKRTGENTDVNAGYGKVIRGPNRGRETWHVGATHRWRRDVPPMVSDFLEEDAEVRNKRSLQPTNGNPWEVNPSISKGNDGNTEGRVEVKRTGENTDVNAGYGKVIRGPNRGRETWHVGATHRWRRGVPPMVSEFLEGDAEVRNKRSLQPMNGNPWEVNPSISKGNDGNTEGRVEVKRTGENTDVNAGYGKVIRGPNRGRETWHVGATHRW</sequence>
<feature type="compositionally biased region" description="Polar residues" evidence="1">
    <location>
        <begin position="431"/>
        <end position="451"/>
    </location>
</feature>
<feature type="signal peptide" evidence="2">
    <location>
        <begin position="1"/>
        <end position="17"/>
    </location>
</feature>
<dbReference type="EMBL" id="CAACVG010003633">
    <property type="protein sequence ID" value="VEN37654.1"/>
    <property type="molecule type" value="Genomic_DNA"/>
</dbReference>
<dbReference type="Proteomes" id="UP000410492">
    <property type="component" value="Unassembled WGS sequence"/>
</dbReference>
<feature type="chain" id="PRO_5024815900" description="Attacin C-terminal domain-containing protein" evidence="2">
    <location>
        <begin position="18"/>
        <end position="754"/>
    </location>
</feature>
<feature type="compositionally biased region" description="Polar residues" evidence="1">
    <location>
        <begin position="268"/>
        <end position="277"/>
    </location>
</feature>
<organism evidence="3 4">
    <name type="scientific">Callosobruchus maculatus</name>
    <name type="common">Southern cowpea weevil</name>
    <name type="synonym">Pulse bruchid</name>
    <dbReference type="NCBI Taxonomy" id="64391"/>
    <lineage>
        <taxon>Eukaryota</taxon>
        <taxon>Metazoa</taxon>
        <taxon>Ecdysozoa</taxon>
        <taxon>Arthropoda</taxon>
        <taxon>Hexapoda</taxon>
        <taxon>Insecta</taxon>
        <taxon>Pterygota</taxon>
        <taxon>Neoptera</taxon>
        <taxon>Endopterygota</taxon>
        <taxon>Coleoptera</taxon>
        <taxon>Polyphaga</taxon>
        <taxon>Cucujiformia</taxon>
        <taxon>Chrysomeloidea</taxon>
        <taxon>Chrysomelidae</taxon>
        <taxon>Bruchinae</taxon>
        <taxon>Bruchini</taxon>
        <taxon>Callosobruchus</taxon>
    </lineage>
</organism>
<feature type="compositionally biased region" description="Polar residues" evidence="1">
    <location>
        <begin position="529"/>
        <end position="538"/>
    </location>
</feature>
<evidence type="ECO:0008006" key="5">
    <source>
        <dbReference type="Google" id="ProtNLM"/>
    </source>
</evidence>
<feature type="region of interest" description="Disordered" evidence="1">
    <location>
        <begin position="160"/>
        <end position="193"/>
    </location>
</feature>
<dbReference type="AlphaFoldDB" id="A0A653BQ67"/>
<feature type="region of interest" description="Disordered" evidence="1">
    <location>
        <begin position="255"/>
        <end position="280"/>
    </location>
</feature>
<reference evidence="3 4" key="1">
    <citation type="submission" date="2019-01" db="EMBL/GenBank/DDBJ databases">
        <authorList>
            <person name="Sayadi A."/>
        </authorList>
    </citation>
    <scope>NUCLEOTIDE SEQUENCE [LARGE SCALE GENOMIC DNA]</scope>
</reference>
<dbReference type="Pfam" id="PF06286">
    <property type="entry name" value="Coleoptericin"/>
    <property type="match status" value="5"/>
</dbReference>
<feature type="region of interest" description="Disordered" evidence="1">
    <location>
        <begin position="603"/>
        <end position="629"/>
    </location>
</feature>
<dbReference type="OrthoDB" id="6755415at2759"/>
<keyword evidence="2" id="KW-0732">Signal</keyword>
<feature type="region of interest" description="Disordered" evidence="1">
    <location>
        <begin position="692"/>
        <end position="715"/>
    </location>
</feature>
<feature type="compositionally biased region" description="Polar residues" evidence="1">
    <location>
        <begin position="603"/>
        <end position="625"/>
    </location>
</feature>
<gene>
    <name evidence="3" type="ORF">CALMAC_LOCUS2837</name>
</gene>
<feature type="region of interest" description="Disordered" evidence="1">
    <location>
        <begin position="341"/>
        <end position="364"/>
    </location>
</feature>
<evidence type="ECO:0000256" key="2">
    <source>
        <dbReference type="SAM" id="SignalP"/>
    </source>
</evidence>
<evidence type="ECO:0000313" key="3">
    <source>
        <dbReference type="EMBL" id="VEN37654.1"/>
    </source>
</evidence>
<protein>
    <recommendedName>
        <fullName evidence="5">Attacin C-terminal domain-containing protein</fullName>
    </recommendedName>
</protein>
<evidence type="ECO:0000256" key="1">
    <source>
        <dbReference type="SAM" id="MobiDB-lite"/>
    </source>
</evidence>
<proteinExistence type="predicted"/>
<feature type="compositionally biased region" description="Polar residues" evidence="1">
    <location>
        <begin position="703"/>
        <end position="712"/>
    </location>
</feature>
<feature type="region of interest" description="Disordered" evidence="1">
    <location>
        <begin position="515"/>
        <end position="541"/>
    </location>
</feature>
<keyword evidence="4" id="KW-1185">Reference proteome</keyword>
<evidence type="ECO:0000313" key="4">
    <source>
        <dbReference type="Proteomes" id="UP000410492"/>
    </source>
</evidence>
<dbReference type="GO" id="GO:0005576">
    <property type="term" value="C:extracellular region"/>
    <property type="evidence" value="ECO:0007669"/>
    <property type="project" value="InterPro"/>
</dbReference>
<dbReference type="GO" id="GO:0042742">
    <property type="term" value="P:defense response to bacterium"/>
    <property type="evidence" value="ECO:0007669"/>
    <property type="project" value="InterPro"/>
</dbReference>